<keyword evidence="3" id="KW-0614">Plasmid</keyword>
<dbReference type="EMBL" id="CP003229">
    <property type="protein sequence ID" value="AEW99349.1"/>
    <property type="molecule type" value="Genomic_DNA"/>
</dbReference>
<geneLocation type="plasmid" evidence="3 4">
    <name>pSCATT</name>
</geneLocation>
<dbReference type="AlphaFoldDB" id="G8XES6"/>
<gene>
    <name evidence="3" type="ordered locus">SCATT_p11560</name>
</gene>
<dbReference type="Proteomes" id="UP000007842">
    <property type="component" value="Plasmid pSCATT"/>
</dbReference>
<dbReference type="InterPro" id="IPR000182">
    <property type="entry name" value="GNAT_dom"/>
</dbReference>
<name>G8XES6_STREN</name>
<dbReference type="GO" id="GO:0016747">
    <property type="term" value="F:acyltransferase activity, transferring groups other than amino-acyl groups"/>
    <property type="evidence" value="ECO:0007669"/>
    <property type="project" value="InterPro"/>
</dbReference>
<sequence>MRHIQDADWPAIVALEAGAYTRHGLSEGRAALQSRVRASPRTCFVLDHHDRVAGYLLALPYPPFRVPDLARTEGSAARHHGNLHLHDVVVAEPLRGRGLGGHLLRHLTTTAAPAGYRRLSLVAVAGSGTYWAGHGFTAHPGVELPDSYGTDAVYMSRPWRAVEPPARSSARSAEPTPPGGPGHRPPSEYEVG</sequence>
<reference evidence="4" key="1">
    <citation type="submission" date="2011-12" db="EMBL/GenBank/DDBJ databases">
        <title>Complete genome sequence of Streptomyces cattleya strain DSM 46488.</title>
        <authorList>
            <person name="Ou H.-Y."/>
            <person name="Li P."/>
            <person name="Zhao C."/>
            <person name="O'Hagan D."/>
            <person name="Deng Z."/>
        </authorList>
    </citation>
    <scope>NUCLEOTIDE SEQUENCE [LARGE SCALE GENOMIC DNA]</scope>
    <source>
        <strain evidence="4">ATCC 35852 / DSM 46488 / JCM 4925 / NBRC 14057 / NRRL 8057</strain>
        <plasmid evidence="4">Plasmid pSCATT</plasmid>
    </source>
</reference>
<evidence type="ECO:0000313" key="4">
    <source>
        <dbReference type="Proteomes" id="UP000007842"/>
    </source>
</evidence>
<feature type="compositionally biased region" description="Pro residues" evidence="1">
    <location>
        <begin position="175"/>
        <end position="184"/>
    </location>
</feature>
<organism evidence="3 4">
    <name type="scientific">Streptantibioticus cattleyicolor (strain ATCC 35852 / DSM 46488 / JCM 4925 / NBRC 14057 / NRRL 8057)</name>
    <name type="common">Streptomyces cattleya</name>
    <dbReference type="NCBI Taxonomy" id="1003195"/>
    <lineage>
        <taxon>Bacteria</taxon>
        <taxon>Bacillati</taxon>
        <taxon>Actinomycetota</taxon>
        <taxon>Actinomycetes</taxon>
        <taxon>Kitasatosporales</taxon>
        <taxon>Streptomycetaceae</taxon>
        <taxon>Streptantibioticus</taxon>
    </lineage>
</organism>
<dbReference type="PATRIC" id="fig|1003195.29.peg.6954"/>
<dbReference type="Gene3D" id="3.40.630.30">
    <property type="match status" value="1"/>
</dbReference>
<evidence type="ECO:0000259" key="2">
    <source>
        <dbReference type="PROSITE" id="PS51186"/>
    </source>
</evidence>
<dbReference type="InterPro" id="IPR016181">
    <property type="entry name" value="Acyl_CoA_acyltransferase"/>
</dbReference>
<evidence type="ECO:0000256" key="1">
    <source>
        <dbReference type="SAM" id="MobiDB-lite"/>
    </source>
</evidence>
<dbReference type="PROSITE" id="PS51186">
    <property type="entry name" value="GNAT"/>
    <property type="match status" value="1"/>
</dbReference>
<accession>G8XES6</accession>
<dbReference type="HOGENOM" id="CLU_099842_0_0_11"/>
<keyword evidence="4" id="KW-1185">Reference proteome</keyword>
<feature type="domain" description="N-acetyltransferase" evidence="2">
    <location>
        <begin position="1"/>
        <end position="160"/>
    </location>
</feature>
<proteinExistence type="predicted"/>
<protein>
    <recommendedName>
        <fullName evidence="2">N-acetyltransferase domain-containing protein</fullName>
    </recommendedName>
</protein>
<dbReference type="KEGG" id="scy:SCATT_p11560"/>
<dbReference type="SUPFAM" id="SSF55729">
    <property type="entry name" value="Acyl-CoA N-acyltransferases (Nat)"/>
    <property type="match status" value="1"/>
</dbReference>
<dbReference type="CDD" id="cd04301">
    <property type="entry name" value="NAT_SF"/>
    <property type="match status" value="1"/>
</dbReference>
<feature type="region of interest" description="Disordered" evidence="1">
    <location>
        <begin position="163"/>
        <end position="192"/>
    </location>
</feature>
<dbReference type="Pfam" id="PF00583">
    <property type="entry name" value="Acetyltransf_1"/>
    <property type="match status" value="1"/>
</dbReference>
<evidence type="ECO:0000313" key="3">
    <source>
        <dbReference type="EMBL" id="AEW99349.1"/>
    </source>
</evidence>